<proteinExistence type="predicted"/>
<sequence length="43" mass="5422">MNYVHLQLFLFKEIILMIYIFKYEDYEKQTNFLRNTRMVMING</sequence>
<organism evidence="1 2">
    <name type="scientific">Clostridium perfringens</name>
    <dbReference type="NCBI Taxonomy" id="1502"/>
    <lineage>
        <taxon>Bacteria</taxon>
        <taxon>Bacillati</taxon>
        <taxon>Bacillota</taxon>
        <taxon>Clostridia</taxon>
        <taxon>Eubacteriales</taxon>
        <taxon>Clostridiaceae</taxon>
        <taxon>Clostridium</taxon>
    </lineage>
</organism>
<gene>
    <name evidence="1" type="ORF">HMPREF3222_00613</name>
</gene>
<evidence type="ECO:0000313" key="2">
    <source>
        <dbReference type="Proteomes" id="UP000070646"/>
    </source>
</evidence>
<protein>
    <submittedName>
        <fullName evidence="1">Uncharacterized protein</fullName>
    </submittedName>
</protein>
<dbReference type="Proteomes" id="UP000070646">
    <property type="component" value="Unassembled WGS sequence"/>
</dbReference>
<accession>A0A133NCA9</accession>
<dbReference type="PATRIC" id="fig|1502.174.peg.615"/>
<comment type="caution">
    <text evidence="1">The sequence shown here is derived from an EMBL/GenBank/DDBJ whole genome shotgun (WGS) entry which is preliminary data.</text>
</comment>
<dbReference type="AlphaFoldDB" id="A0A133NCA9"/>
<name>A0A133NCA9_CLOPF</name>
<reference evidence="1 2" key="1">
    <citation type="submission" date="2016-01" db="EMBL/GenBank/DDBJ databases">
        <authorList>
            <person name="Oliw E.H."/>
        </authorList>
    </citation>
    <scope>NUCLEOTIDE SEQUENCE [LARGE SCALE GENOMIC DNA]</scope>
    <source>
        <strain evidence="1 2">MJR7757A</strain>
    </source>
</reference>
<evidence type="ECO:0000313" key="1">
    <source>
        <dbReference type="EMBL" id="KXA13919.1"/>
    </source>
</evidence>
<dbReference type="EMBL" id="LRPU01000024">
    <property type="protein sequence ID" value="KXA13919.1"/>
    <property type="molecule type" value="Genomic_DNA"/>
</dbReference>